<dbReference type="GO" id="GO:0005758">
    <property type="term" value="C:mitochondrial intermembrane space"/>
    <property type="evidence" value="ECO:0007669"/>
    <property type="project" value="TreeGrafter"/>
</dbReference>
<dbReference type="EMBL" id="LFWA01000013">
    <property type="protein sequence ID" value="KTW27814.1"/>
    <property type="molecule type" value="Genomic_DNA"/>
</dbReference>
<evidence type="ECO:0000256" key="4">
    <source>
        <dbReference type="ARBA" id="ARBA00022448"/>
    </source>
</evidence>
<dbReference type="VEuPathDB" id="FungiDB:T551_02781"/>
<dbReference type="AlphaFoldDB" id="A0A0W4ZHG3"/>
<dbReference type="RefSeq" id="XP_018228585.1">
    <property type="nucleotide sequence ID" value="XM_018375044.1"/>
</dbReference>
<protein>
    <recommendedName>
        <fullName evidence="3">Mitochondrial intermembrane space import and assembly protein 40</fullName>
    </recommendedName>
    <alternativeName>
        <fullName evidence="11">Mitochondrial import inner membrane translocase TIM40</fullName>
    </alternativeName>
</protein>
<feature type="region of interest" description="Disordered" evidence="12">
    <location>
        <begin position="1"/>
        <end position="23"/>
    </location>
</feature>
<keyword evidence="7" id="KW-0811">Translocation</keyword>
<keyword evidence="6" id="KW-0560">Oxidoreductase</keyword>
<evidence type="ECO:0000256" key="10">
    <source>
        <dbReference type="ARBA" id="ARBA00023284"/>
    </source>
</evidence>
<evidence type="ECO:0000259" key="13">
    <source>
        <dbReference type="Pfam" id="PF06747"/>
    </source>
</evidence>
<dbReference type="PANTHER" id="PTHR21622:SF0">
    <property type="entry name" value="COILED-COIL-HELIX-COILED-COIL-HELIX DOMAIN CONTAINING 4"/>
    <property type="match status" value="1"/>
</dbReference>
<dbReference type="PANTHER" id="PTHR21622">
    <property type="entry name" value="COILED-COIL-HELIX-COILED-COIL-HELIX DOMAIN CONTAINING 4"/>
    <property type="match status" value="1"/>
</dbReference>
<dbReference type="Gene3D" id="1.10.287.2900">
    <property type="match status" value="1"/>
</dbReference>
<comment type="subcellular location">
    <subcellularLocation>
        <location evidence="2">Mitochondrion inner membrane</location>
        <topology evidence="2">Single-pass type II membrane protein</topology>
        <orientation evidence="2">Intermembrane side</orientation>
    </subcellularLocation>
</comment>
<dbReference type="PROSITE" id="PS51808">
    <property type="entry name" value="CHCH"/>
    <property type="match status" value="1"/>
</dbReference>
<dbReference type="eggNOG" id="KOG4149">
    <property type="taxonomic scope" value="Eukaryota"/>
</dbReference>
<evidence type="ECO:0000256" key="9">
    <source>
        <dbReference type="ARBA" id="ARBA00023157"/>
    </source>
</evidence>
<sequence>MASFIKTDTNNILSENTNNDNNEEILTSSDLEDNEDSAFNPKTGEINWDCPCLGGMAHGPCGEEFKSAFSCFVYSKEEPKGIECIEKFQVMQNCFKKYPEIYNNEEIDDSDNIKISNQNNKDNEDNEVNNNHDNIKNDTQNNTNTNNNTHNNLE</sequence>
<organism evidence="14 15">
    <name type="scientific">Pneumocystis jirovecii (strain RU7)</name>
    <name type="common">Human pneumocystis pneumonia agent</name>
    <dbReference type="NCBI Taxonomy" id="1408657"/>
    <lineage>
        <taxon>Eukaryota</taxon>
        <taxon>Fungi</taxon>
        <taxon>Dikarya</taxon>
        <taxon>Ascomycota</taxon>
        <taxon>Taphrinomycotina</taxon>
        <taxon>Pneumocystomycetes</taxon>
        <taxon>Pneumocystaceae</taxon>
        <taxon>Pneumocystis</taxon>
    </lineage>
</organism>
<comment type="cofactor">
    <cofactor evidence="1">
        <name>Cu(2+)</name>
        <dbReference type="ChEBI" id="CHEBI:29036"/>
    </cofactor>
</comment>
<dbReference type="OrthoDB" id="7481291at2759"/>
<evidence type="ECO:0000256" key="11">
    <source>
        <dbReference type="ARBA" id="ARBA00033150"/>
    </source>
</evidence>
<evidence type="ECO:0000256" key="6">
    <source>
        <dbReference type="ARBA" id="ARBA00023002"/>
    </source>
</evidence>
<proteinExistence type="predicted"/>
<dbReference type="GO" id="GO:0005743">
    <property type="term" value="C:mitochondrial inner membrane"/>
    <property type="evidence" value="ECO:0007669"/>
    <property type="project" value="UniProtKB-SubCell"/>
</dbReference>
<evidence type="ECO:0000313" key="15">
    <source>
        <dbReference type="Proteomes" id="UP000053447"/>
    </source>
</evidence>
<feature type="region of interest" description="Disordered" evidence="12">
    <location>
        <begin position="110"/>
        <end position="154"/>
    </location>
</feature>
<comment type="caution">
    <text evidence="14">The sequence shown here is derived from an EMBL/GenBank/DDBJ whole genome shotgun (WGS) entry which is preliminary data.</text>
</comment>
<evidence type="ECO:0000313" key="14">
    <source>
        <dbReference type="EMBL" id="KTW27814.1"/>
    </source>
</evidence>
<evidence type="ECO:0000256" key="5">
    <source>
        <dbReference type="ARBA" id="ARBA00022927"/>
    </source>
</evidence>
<dbReference type="Proteomes" id="UP000053447">
    <property type="component" value="Unassembled WGS sequence"/>
</dbReference>
<keyword evidence="8" id="KW-0496">Mitochondrion</keyword>
<keyword evidence="5" id="KW-0653">Protein transport</keyword>
<dbReference type="GeneID" id="28941299"/>
<dbReference type="InterPro" id="IPR039289">
    <property type="entry name" value="CHCHD4"/>
</dbReference>
<dbReference type="GO" id="GO:0045041">
    <property type="term" value="P:protein import into mitochondrial intermembrane space"/>
    <property type="evidence" value="ECO:0007669"/>
    <property type="project" value="InterPro"/>
</dbReference>
<dbReference type="STRING" id="1408657.A0A0W4ZHG3"/>
<dbReference type="InterPro" id="IPR010625">
    <property type="entry name" value="CHCH"/>
</dbReference>
<reference evidence="15" key="1">
    <citation type="journal article" date="2016" name="Nat. Commun.">
        <title>Genome analysis of three Pneumocystis species reveals adaptation mechanisms to life exclusively in mammalian hosts.</title>
        <authorList>
            <person name="Ma L."/>
            <person name="Chen Z."/>
            <person name="Huang D.W."/>
            <person name="Kutty G."/>
            <person name="Ishihara M."/>
            <person name="Wang H."/>
            <person name="Abouelleil A."/>
            <person name="Bishop L."/>
            <person name="Davey E."/>
            <person name="Deng R."/>
            <person name="Deng X."/>
            <person name="Fan L."/>
            <person name="Fantoni G."/>
            <person name="Fitzgerald M."/>
            <person name="Gogineni E."/>
            <person name="Goldberg J.M."/>
            <person name="Handley G."/>
            <person name="Hu X."/>
            <person name="Huber C."/>
            <person name="Jiao X."/>
            <person name="Jones K."/>
            <person name="Levin J.Z."/>
            <person name="Liu Y."/>
            <person name="Macdonald P."/>
            <person name="Melnikov A."/>
            <person name="Raley C."/>
            <person name="Sassi M."/>
            <person name="Sherman B.T."/>
            <person name="Song X."/>
            <person name="Sykes S."/>
            <person name="Tran B."/>
            <person name="Walsh L."/>
            <person name="Xia Y."/>
            <person name="Yang J."/>
            <person name="Young S."/>
            <person name="Zeng Q."/>
            <person name="Zheng X."/>
            <person name="Stephens R."/>
            <person name="Nusbaum C."/>
            <person name="Birren B.W."/>
            <person name="Azadi P."/>
            <person name="Lempicki R.A."/>
            <person name="Cuomo C.A."/>
            <person name="Kovacs J.A."/>
        </authorList>
    </citation>
    <scope>NUCLEOTIDE SEQUENCE [LARGE SCALE GENOMIC DNA]</scope>
    <source>
        <strain evidence="15">RU7</strain>
    </source>
</reference>
<name>A0A0W4ZHG3_PNEJ7</name>
<gene>
    <name evidence="14" type="ORF">T551_02781</name>
</gene>
<keyword evidence="15" id="KW-1185">Reference proteome</keyword>
<evidence type="ECO:0000256" key="7">
    <source>
        <dbReference type="ARBA" id="ARBA00023010"/>
    </source>
</evidence>
<evidence type="ECO:0000256" key="12">
    <source>
        <dbReference type="SAM" id="MobiDB-lite"/>
    </source>
</evidence>
<feature type="compositionally biased region" description="Low complexity" evidence="12">
    <location>
        <begin position="128"/>
        <end position="154"/>
    </location>
</feature>
<feature type="domain" description="CHCH" evidence="13">
    <location>
        <begin position="61"/>
        <end position="97"/>
    </location>
</feature>
<keyword evidence="4" id="KW-0813">Transport</keyword>
<dbReference type="GO" id="GO:0015035">
    <property type="term" value="F:protein-disulfide reductase activity"/>
    <property type="evidence" value="ECO:0007669"/>
    <property type="project" value="InterPro"/>
</dbReference>
<evidence type="ECO:0000256" key="1">
    <source>
        <dbReference type="ARBA" id="ARBA00001973"/>
    </source>
</evidence>
<accession>A0A0W4ZHG3</accession>
<dbReference type="Pfam" id="PF06747">
    <property type="entry name" value="CHCH"/>
    <property type="match status" value="1"/>
</dbReference>
<evidence type="ECO:0000256" key="2">
    <source>
        <dbReference type="ARBA" id="ARBA00004164"/>
    </source>
</evidence>
<keyword evidence="9" id="KW-1015">Disulfide bond</keyword>
<evidence type="ECO:0000256" key="8">
    <source>
        <dbReference type="ARBA" id="ARBA00023128"/>
    </source>
</evidence>
<evidence type="ECO:0000256" key="3">
    <source>
        <dbReference type="ARBA" id="ARBA00013714"/>
    </source>
</evidence>
<keyword evidence="10" id="KW-0676">Redox-active center</keyword>